<feature type="non-terminal residue" evidence="3">
    <location>
        <position position="65"/>
    </location>
</feature>
<dbReference type="GO" id="GO:0031012">
    <property type="term" value="C:extracellular matrix"/>
    <property type="evidence" value="ECO:0007669"/>
    <property type="project" value="TreeGrafter"/>
</dbReference>
<dbReference type="PANTHER" id="PTHR11339">
    <property type="entry name" value="EXTRACELLULAR MATRIX GLYCOPROTEIN RELATED"/>
    <property type="match status" value="1"/>
</dbReference>
<sequence length="65" mass="7348">KKSFQGPFRACHEVVRPQEFYRDCLYDVCMSDGAKSILCQVLDAYAATCQQRGALVQDWRTPSGC</sequence>
<evidence type="ECO:0000313" key="4">
    <source>
        <dbReference type="Proteomes" id="UP000586704"/>
    </source>
</evidence>
<gene>
    <name evidence="3" type="primary">Fcgbp_1</name>
    <name evidence="3" type="ORF">CEYCYA_R12376</name>
</gene>
<keyword evidence="1" id="KW-1015">Disulfide bond</keyword>
<dbReference type="OrthoDB" id="6236007at2759"/>
<feature type="domain" description="VWF/SSPO/Zonadhesin-like cysteine-rich" evidence="2">
    <location>
        <begin position="1"/>
        <end position="65"/>
    </location>
</feature>
<evidence type="ECO:0000256" key="1">
    <source>
        <dbReference type="ARBA" id="ARBA00023157"/>
    </source>
</evidence>
<evidence type="ECO:0000313" key="3">
    <source>
        <dbReference type="EMBL" id="NXY91683.1"/>
    </source>
</evidence>
<name>A0A7L4NNI7_9AVES</name>
<organism evidence="3 4">
    <name type="scientific">Ceyx cyanopectus</name>
    <name type="common">Indigo-banded kingfisher</name>
    <dbReference type="NCBI Taxonomy" id="390723"/>
    <lineage>
        <taxon>Eukaryota</taxon>
        <taxon>Metazoa</taxon>
        <taxon>Chordata</taxon>
        <taxon>Craniata</taxon>
        <taxon>Vertebrata</taxon>
        <taxon>Euteleostomi</taxon>
        <taxon>Archelosauria</taxon>
        <taxon>Archosauria</taxon>
        <taxon>Dinosauria</taxon>
        <taxon>Saurischia</taxon>
        <taxon>Theropoda</taxon>
        <taxon>Coelurosauria</taxon>
        <taxon>Aves</taxon>
        <taxon>Neognathae</taxon>
        <taxon>Neoaves</taxon>
        <taxon>Telluraves</taxon>
        <taxon>Coraciimorphae</taxon>
        <taxon>Coraciiformes</taxon>
        <taxon>Alcedinidae</taxon>
        <taxon>Ceyx</taxon>
    </lineage>
</organism>
<dbReference type="Pfam" id="PF08742">
    <property type="entry name" value="C8"/>
    <property type="match status" value="1"/>
</dbReference>
<protein>
    <submittedName>
        <fullName evidence="3">FCGBP protein</fullName>
    </submittedName>
</protein>
<dbReference type="GO" id="GO:0005615">
    <property type="term" value="C:extracellular space"/>
    <property type="evidence" value="ECO:0007669"/>
    <property type="project" value="TreeGrafter"/>
</dbReference>
<evidence type="ECO:0000259" key="2">
    <source>
        <dbReference type="SMART" id="SM00832"/>
    </source>
</evidence>
<reference evidence="3 4" key="1">
    <citation type="submission" date="2020-02" db="EMBL/GenBank/DDBJ databases">
        <title>Bird 10,000 Genomes (B10K) Project - Family phase.</title>
        <authorList>
            <person name="Zhang G."/>
        </authorList>
    </citation>
    <scope>NUCLEOTIDE SEQUENCE [LARGE SCALE GENOMIC DNA]</scope>
    <source>
        <strain evidence="3">B10K-DU-013-51</strain>
        <tissue evidence="3">Mixed tissue sample</tissue>
    </source>
</reference>
<keyword evidence="4" id="KW-1185">Reference proteome</keyword>
<dbReference type="EMBL" id="VYZU01118827">
    <property type="protein sequence ID" value="NXY91683.1"/>
    <property type="molecule type" value="Genomic_DNA"/>
</dbReference>
<dbReference type="PANTHER" id="PTHR11339:SF373">
    <property type="entry name" value="VWFD DOMAIN-CONTAINING PROTEIN"/>
    <property type="match status" value="1"/>
</dbReference>
<proteinExistence type="predicted"/>
<comment type="caution">
    <text evidence="3">The sequence shown here is derived from an EMBL/GenBank/DDBJ whole genome shotgun (WGS) entry which is preliminary data.</text>
</comment>
<dbReference type="SMART" id="SM00832">
    <property type="entry name" value="C8"/>
    <property type="match status" value="1"/>
</dbReference>
<feature type="non-terminal residue" evidence="3">
    <location>
        <position position="1"/>
    </location>
</feature>
<accession>A0A7L4NNI7</accession>
<dbReference type="Proteomes" id="UP000586704">
    <property type="component" value="Unassembled WGS sequence"/>
</dbReference>
<dbReference type="InterPro" id="IPR014853">
    <property type="entry name" value="VWF/SSPO/ZAN-like_Cys-rich_dom"/>
</dbReference>
<dbReference type="InterPro" id="IPR050780">
    <property type="entry name" value="Mucin_vWF_Thrombospondin_sf"/>
</dbReference>
<dbReference type="AlphaFoldDB" id="A0A7L4NNI7"/>